<gene>
    <name evidence="3" type="ORF">FZEAL_3360</name>
</gene>
<feature type="domain" description="Beta-lactamase-like ARB-00930-like C-terminal" evidence="2">
    <location>
        <begin position="427"/>
        <end position="579"/>
    </location>
</feature>
<dbReference type="SUPFAM" id="SSF56601">
    <property type="entry name" value="beta-lactamase/transpeptidase-like"/>
    <property type="match status" value="1"/>
</dbReference>
<accession>A0A8H4UNU4</accession>
<organism evidence="3 4">
    <name type="scientific">Fusarium zealandicum</name>
    <dbReference type="NCBI Taxonomy" id="1053134"/>
    <lineage>
        <taxon>Eukaryota</taxon>
        <taxon>Fungi</taxon>
        <taxon>Dikarya</taxon>
        <taxon>Ascomycota</taxon>
        <taxon>Pezizomycotina</taxon>
        <taxon>Sordariomycetes</taxon>
        <taxon>Hypocreomycetidae</taxon>
        <taxon>Hypocreales</taxon>
        <taxon>Nectriaceae</taxon>
        <taxon>Fusarium</taxon>
        <taxon>Fusarium staphyleae species complex</taxon>
    </lineage>
</organism>
<keyword evidence="4" id="KW-1185">Reference proteome</keyword>
<name>A0A8H4UNU4_9HYPO</name>
<evidence type="ECO:0000259" key="2">
    <source>
        <dbReference type="Pfam" id="PF26335"/>
    </source>
</evidence>
<evidence type="ECO:0008006" key="5">
    <source>
        <dbReference type="Google" id="ProtNLM"/>
    </source>
</evidence>
<dbReference type="AlphaFoldDB" id="A0A8H4UNU4"/>
<dbReference type="Pfam" id="PF26335">
    <property type="entry name" value="ARB_00930_C"/>
    <property type="match status" value="1"/>
</dbReference>
<dbReference type="PANTHER" id="PTHR22935">
    <property type="entry name" value="PENICILLIN-BINDING PROTEIN"/>
    <property type="match status" value="1"/>
</dbReference>
<sequence>MKSFHKYLYFGLLQHAIGSLAARGGHCPPLGPVLPAPVHPSTHPSVEAAVAALQQNLESTTASYNGSGLAVGVKSIHEKKLMLEFAYTPPTLDPRGKESVDSDTVFRLASLSKVFPVLAILKLNKVSLDDAVTKFLPQLRALNKQARAQNSVWTVDWDDVTVGALASHLGGFGADMITDIQPYGDWTQFGFPGEDVTRNLNCSGLMGVPACKESVFWERFGERPPVYAPFAPNTVYSNIGWVLIGKIIEKVSGMPSEEFIQKFIWDPTGMKHTFSAKPEDDSVGFIPLDDEWWNATLGFVAPAGDYYSTINDLHAFGDAVLRHKLLSPAHTRKWMKPTTSTSSQGILIGAGWEIFRSNNVTKDGRLIEFYTKGGDISTYHSLLVLIPDYDLVFTILGAGPEIDGLVLQLIFSDLISVLLPSVEEAGKEESSKTYGGTYSDQETNSTLTLSVDDEPGFSITNWTVRGVDIINTYLGVNLKPILPIPTGLVRFRLYPTNLEAENQSSWRFMPVAGTPEETEEQNSLFAWPDAVCNTWASLDRIVYQLLSQDHFVFTECEGEGGRMATELELVGYRVTLKRQE</sequence>
<evidence type="ECO:0000313" key="3">
    <source>
        <dbReference type="EMBL" id="KAF4980692.1"/>
    </source>
</evidence>
<reference evidence="3" key="2">
    <citation type="submission" date="2020-05" db="EMBL/GenBank/DDBJ databases">
        <authorList>
            <person name="Kim H.-S."/>
            <person name="Proctor R.H."/>
            <person name="Brown D.W."/>
        </authorList>
    </citation>
    <scope>NUCLEOTIDE SEQUENCE</scope>
    <source>
        <strain evidence="3">NRRL 22465</strain>
    </source>
</reference>
<dbReference type="OrthoDB" id="10250282at2759"/>
<proteinExistence type="predicted"/>
<dbReference type="InterPro" id="IPR051478">
    <property type="entry name" value="Beta-lactamase-like_AB/R"/>
</dbReference>
<evidence type="ECO:0000259" key="1">
    <source>
        <dbReference type="Pfam" id="PF00144"/>
    </source>
</evidence>
<reference evidence="3" key="1">
    <citation type="journal article" date="2020" name="BMC Genomics">
        <title>Correction to: Identification and distribution of gene clusters required for synthesis of sphingolipid metabolism inhibitors in diverse species of the filamentous fungus Fusarium.</title>
        <authorList>
            <person name="Kim H.S."/>
            <person name="Lohmar J.M."/>
            <person name="Busman M."/>
            <person name="Brown D.W."/>
            <person name="Naumann T.A."/>
            <person name="Divon H.H."/>
            <person name="Lysoe E."/>
            <person name="Uhlig S."/>
            <person name="Proctor R.H."/>
        </authorList>
    </citation>
    <scope>NUCLEOTIDE SEQUENCE</scope>
    <source>
        <strain evidence="3">NRRL 22465</strain>
    </source>
</reference>
<dbReference type="InterPro" id="IPR001466">
    <property type="entry name" value="Beta-lactam-related"/>
</dbReference>
<dbReference type="PANTHER" id="PTHR22935:SF97">
    <property type="entry name" value="BETA-LACTAMASE-RELATED DOMAIN-CONTAINING PROTEIN"/>
    <property type="match status" value="1"/>
</dbReference>
<comment type="caution">
    <text evidence="3">The sequence shown here is derived from an EMBL/GenBank/DDBJ whole genome shotgun (WGS) entry which is preliminary data.</text>
</comment>
<dbReference type="InterPro" id="IPR058664">
    <property type="entry name" value="ARB_00930-like_C"/>
</dbReference>
<dbReference type="Gene3D" id="3.40.710.10">
    <property type="entry name" value="DD-peptidase/beta-lactamase superfamily"/>
    <property type="match status" value="1"/>
</dbReference>
<evidence type="ECO:0000313" key="4">
    <source>
        <dbReference type="Proteomes" id="UP000635477"/>
    </source>
</evidence>
<dbReference type="EMBL" id="JABEYC010000213">
    <property type="protein sequence ID" value="KAF4980692.1"/>
    <property type="molecule type" value="Genomic_DNA"/>
</dbReference>
<dbReference type="Pfam" id="PF00144">
    <property type="entry name" value="Beta-lactamase"/>
    <property type="match status" value="1"/>
</dbReference>
<dbReference type="Proteomes" id="UP000635477">
    <property type="component" value="Unassembled WGS sequence"/>
</dbReference>
<feature type="domain" description="Beta-lactamase-related" evidence="1">
    <location>
        <begin position="92"/>
        <end position="396"/>
    </location>
</feature>
<dbReference type="InterPro" id="IPR012338">
    <property type="entry name" value="Beta-lactam/transpept-like"/>
</dbReference>
<protein>
    <recommendedName>
        <fullName evidence="5">Beta-lactamase-related domain-containing protein</fullName>
    </recommendedName>
</protein>